<evidence type="ECO:0000313" key="2">
    <source>
        <dbReference type="Proteomes" id="UP001501222"/>
    </source>
</evidence>
<sequence length="170" mass="18961">MRLPDLTSRFAELLHHLGQVGTEDELRAAVSAEVHAHLPDGVAPPWMRDLLDGLVARRLTGEAEIVPQGYADGMSAFVNILLDLDEVFGLGVEDTGEHLYWPLPALELAVVIHFEGGGYLMVRPWCGRWRECMPGALVGEGELREGRPIGRWKYSRPGGVSYEYDYTIQF</sequence>
<accession>A0ABP6Z8Z9</accession>
<comment type="caution">
    <text evidence="1">The sequence shown here is derived from an EMBL/GenBank/DDBJ whole genome shotgun (WGS) entry which is preliminary data.</text>
</comment>
<gene>
    <name evidence="1" type="ORF">GCM10022235_85480</name>
</gene>
<protein>
    <submittedName>
        <fullName evidence="1">Uncharacterized protein</fullName>
    </submittedName>
</protein>
<reference evidence="2" key="1">
    <citation type="journal article" date="2019" name="Int. J. Syst. Evol. Microbiol.">
        <title>The Global Catalogue of Microorganisms (GCM) 10K type strain sequencing project: providing services to taxonomists for standard genome sequencing and annotation.</title>
        <authorList>
            <consortium name="The Broad Institute Genomics Platform"/>
            <consortium name="The Broad Institute Genome Sequencing Center for Infectious Disease"/>
            <person name="Wu L."/>
            <person name="Ma J."/>
        </authorList>
    </citation>
    <scope>NUCLEOTIDE SEQUENCE [LARGE SCALE GENOMIC DNA]</scope>
    <source>
        <strain evidence="2">JCM 16928</strain>
    </source>
</reference>
<proteinExistence type="predicted"/>
<keyword evidence="2" id="KW-1185">Reference proteome</keyword>
<dbReference type="Proteomes" id="UP001501222">
    <property type="component" value="Unassembled WGS sequence"/>
</dbReference>
<organism evidence="1 2">
    <name type="scientific">Kribbella ginsengisoli</name>
    <dbReference type="NCBI Taxonomy" id="363865"/>
    <lineage>
        <taxon>Bacteria</taxon>
        <taxon>Bacillati</taxon>
        <taxon>Actinomycetota</taxon>
        <taxon>Actinomycetes</taxon>
        <taxon>Propionibacteriales</taxon>
        <taxon>Kribbellaceae</taxon>
        <taxon>Kribbella</taxon>
    </lineage>
</organism>
<dbReference type="EMBL" id="BAABAA010000029">
    <property type="protein sequence ID" value="GAA3600440.1"/>
    <property type="molecule type" value="Genomic_DNA"/>
</dbReference>
<name>A0ABP6Z8Z9_9ACTN</name>
<evidence type="ECO:0000313" key="1">
    <source>
        <dbReference type="EMBL" id="GAA3600440.1"/>
    </source>
</evidence>